<dbReference type="AlphaFoldDB" id="A0A2S5R706"/>
<evidence type="ECO:0000313" key="1">
    <source>
        <dbReference type="EMBL" id="PPE03094.1"/>
    </source>
</evidence>
<organism evidence="1 2">
    <name type="scientific">Holospora curviuscula</name>
    <dbReference type="NCBI Taxonomy" id="1082868"/>
    <lineage>
        <taxon>Bacteria</taxon>
        <taxon>Pseudomonadati</taxon>
        <taxon>Pseudomonadota</taxon>
        <taxon>Alphaproteobacteria</taxon>
        <taxon>Holosporales</taxon>
        <taxon>Holosporaceae</taxon>
        <taxon>Holospora</taxon>
    </lineage>
</organism>
<name>A0A2S5R706_9PROT</name>
<gene>
    <name evidence="1" type="ORF">HCUR_01525</name>
</gene>
<dbReference type="Proteomes" id="UP000239425">
    <property type="component" value="Unassembled WGS sequence"/>
</dbReference>
<accession>A0A2S5R706</accession>
<comment type="caution">
    <text evidence="1">The sequence shown here is derived from an EMBL/GenBank/DDBJ whole genome shotgun (WGS) entry which is preliminary data.</text>
</comment>
<proteinExistence type="predicted"/>
<dbReference type="EMBL" id="PHHC01000141">
    <property type="protein sequence ID" value="PPE03094.1"/>
    <property type="molecule type" value="Genomic_DNA"/>
</dbReference>
<evidence type="ECO:0000313" key="2">
    <source>
        <dbReference type="Proteomes" id="UP000239425"/>
    </source>
</evidence>
<protein>
    <submittedName>
        <fullName evidence="1">Uncharacterized protein</fullName>
    </submittedName>
</protein>
<reference evidence="1 2" key="1">
    <citation type="submission" date="2017-11" db="EMBL/GenBank/DDBJ databases">
        <title>Comparative genomic analysis of Holospora spp., intranuclear symbionts of paramecia.</title>
        <authorList>
            <person name="Garushyants S.K."/>
            <person name="Beliavskaya A."/>
            <person name="Malko D.B."/>
            <person name="Logacheva M.D."/>
            <person name="Rautian M.S."/>
            <person name="Gelfand M.S."/>
        </authorList>
    </citation>
    <scope>NUCLEOTIDE SEQUENCE [LARGE SCALE GENOMIC DNA]</scope>
    <source>
        <strain evidence="2">02AZ16</strain>
    </source>
</reference>
<keyword evidence="2" id="KW-1185">Reference proteome</keyword>
<sequence length="47" mass="5825">MYEKLSLKLILIFFQENNSFCYWKVMKIYYTPPDDHKLNKNDIEGRH</sequence>